<proteinExistence type="predicted"/>
<gene>
    <name evidence="2" type="ORF">BsIDN1_08990</name>
</gene>
<dbReference type="SUPFAM" id="SSF52440">
    <property type="entry name" value="PreATP-grasp domain"/>
    <property type="match status" value="1"/>
</dbReference>
<sequence>MKISLGLIYGGKSAEHNVSLQTALAVTKALNTEKFDIHPIYITEEGEWLRGEKLTEPVSNVKMLQFEQNAKTFLPTSLNESMFSAACIG</sequence>
<dbReference type="Pfam" id="PF01820">
    <property type="entry name" value="Dala_Dala_lig_N"/>
    <property type="match status" value="1"/>
</dbReference>
<dbReference type="InterPro" id="IPR011127">
    <property type="entry name" value="Dala_Dala_lig_N"/>
</dbReference>
<dbReference type="Gene3D" id="3.40.50.20">
    <property type="match status" value="1"/>
</dbReference>
<name>A0A5S9M2S0_BACIA</name>
<feature type="domain" description="D-alanine--D-alanine ligase N-terminal" evidence="1">
    <location>
        <begin position="5"/>
        <end position="72"/>
    </location>
</feature>
<accession>A0A5S9M2S0</accession>
<dbReference type="Proteomes" id="UP000464658">
    <property type="component" value="Chromosome"/>
</dbReference>
<evidence type="ECO:0000313" key="3">
    <source>
        <dbReference type="Proteomes" id="UP000464658"/>
    </source>
</evidence>
<dbReference type="AlphaFoldDB" id="A0A5S9M2S0"/>
<organism evidence="2 3">
    <name type="scientific">Bacillus safensis</name>
    <dbReference type="NCBI Taxonomy" id="561879"/>
    <lineage>
        <taxon>Bacteria</taxon>
        <taxon>Bacillati</taxon>
        <taxon>Bacillota</taxon>
        <taxon>Bacilli</taxon>
        <taxon>Bacillales</taxon>
        <taxon>Bacillaceae</taxon>
        <taxon>Bacillus</taxon>
    </lineage>
</organism>
<evidence type="ECO:0000259" key="1">
    <source>
        <dbReference type="Pfam" id="PF01820"/>
    </source>
</evidence>
<protein>
    <recommendedName>
        <fullName evidence="1">D-alanine--D-alanine ligase N-terminal domain-containing protein</fullName>
    </recommendedName>
</protein>
<reference evidence="2 3" key="1">
    <citation type="submission" date="2019-12" db="EMBL/GenBank/DDBJ databases">
        <title>Full genome sequence of a Bacillus safensis strain isolated from commercially available natto in Indonesia.</title>
        <authorList>
            <person name="Yoshida M."/>
            <person name="Uomi M."/>
            <person name="Waturangi D."/>
            <person name="Ekaputri J.J."/>
            <person name="Setiamarga D.H.E."/>
        </authorList>
    </citation>
    <scope>NUCLEOTIDE SEQUENCE [LARGE SCALE GENOMIC DNA]</scope>
    <source>
        <strain evidence="2 3">IDN1</strain>
    </source>
</reference>
<dbReference type="InterPro" id="IPR016185">
    <property type="entry name" value="PreATP-grasp_dom_sf"/>
</dbReference>
<dbReference type="EMBL" id="AP021906">
    <property type="protein sequence ID" value="BBP87281.1"/>
    <property type="molecule type" value="Genomic_DNA"/>
</dbReference>
<evidence type="ECO:0000313" key="2">
    <source>
        <dbReference type="EMBL" id="BBP87281.1"/>
    </source>
</evidence>